<keyword evidence="4 5" id="KW-0472">Membrane</keyword>
<dbReference type="InterPro" id="IPR036259">
    <property type="entry name" value="MFS_trans_sf"/>
</dbReference>
<feature type="transmembrane region" description="Helical" evidence="5">
    <location>
        <begin position="248"/>
        <end position="265"/>
    </location>
</feature>
<feature type="transmembrane region" description="Helical" evidence="5">
    <location>
        <begin position="533"/>
        <end position="552"/>
    </location>
</feature>
<keyword evidence="8" id="KW-1185">Reference proteome</keyword>
<evidence type="ECO:0000256" key="2">
    <source>
        <dbReference type="ARBA" id="ARBA00022692"/>
    </source>
</evidence>
<comment type="caution">
    <text evidence="7">The sequence shown here is derived from an EMBL/GenBank/DDBJ whole genome shotgun (WGS) entry which is preliminary data.</text>
</comment>
<dbReference type="InterPro" id="IPR005828">
    <property type="entry name" value="MFS_sugar_transport-like"/>
</dbReference>
<feature type="transmembrane region" description="Helical" evidence="5">
    <location>
        <begin position="300"/>
        <end position="319"/>
    </location>
</feature>
<feature type="transmembrane region" description="Helical" evidence="5">
    <location>
        <begin position="43"/>
        <end position="65"/>
    </location>
</feature>
<dbReference type="Proteomes" id="UP000037069">
    <property type="component" value="Unassembled WGS sequence"/>
</dbReference>
<reference evidence="7 8" key="1">
    <citation type="journal article" date="2015" name="Nat. Commun.">
        <title>Lucilia cuprina genome unlocks parasitic fly biology to underpin future interventions.</title>
        <authorList>
            <person name="Anstead C.A."/>
            <person name="Korhonen P.K."/>
            <person name="Young N.D."/>
            <person name="Hall R.S."/>
            <person name="Jex A.R."/>
            <person name="Murali S.C."/>
            <person name="Hughes D.S."/>
            <person name="Lee S.F."/>
            <person name="Perry T."/>
            <person name="Stroehlein A.J."/>
            <person name="Ansell B.R."/>
            <person name="Breugelmans B."/>
            <person name="Hofmann A."/>
            <person name="Qu J."/>
            <person name="Dugan S."/>
            <person name="Lee S.L."/>
            <person name="Chao H."/>
            <person name="Dinh H."/>
            <person name="Han Y."/>
            <person name="Doddapaneni H.V."/>
            <person name="Worley K.C."/>
            <person name="Muzny D.M."/>
            <person name="Ioannidis P."/>
            <person name="Waterhouse R.M."/>
            <person name="Zdobnov E.M."/>
            <person name="James P.J."/>
            <person name="Bagnall N.H."/>
            <person name="Kotze A.C."/>
            <person name="Gibbs R.A."/>
            <person name="Richards S."/>
            <person name="Batterham P."/>
            <person name="Gasser R.B."/>
        </authorList>
    </citation>
    <scope>NUCLEOTIDE SEQUENCE [LARGE SCALE GENOMIC DNA]</scope>
    <source>
        <strain evidence="7 8">LS</strain>
        <tissue evidence="7">Full body</tissue>
    </source>
</reference>
<proteinExistence type="predicted"/>
<keyword evidence="2 5" id="KW-0812">Transmembrane</keyword>
<dbReference type="InterPro" id="IPR020846">
    <property type="entry name" value="MFS_dom"/>
</dbReference>
<protein>
    <recommendedName>
        <fullName evidence="6">Major facilitator superfamily (MFS) profile domain-containing protein</fullName>
    </recommendedName>
</protein>
<dbReference type="PANTHER" id="PTHR24064">
    <property type="entry name" value="SOLUTE CARRIER FAMILY 22 MEMBER"/>
    <property type="match status" value="1"/>
</dbReference>
<feature type="transmembrane region" description="Helical" evidence="5">
    <location>
        <begin position="469"/>
        <end position="492"/>
    </location>
</feature>
<dbReference type="Pfam" id="PF00083">
    <property type="entry name" value="Sugar_tr"/>
    <property type="match status" value="1"/>
</dbReference>
<dbReference type="GO" id="GO:0016020">
    <property type="term" value="C:membrane"/>
    <property type="evidence" value="ECO:0007669"/>
    <property type="project" value="UniProtKB-SubCell"/>
</dbReference>
<feature type="transmembrane region" description="Helical" evidence="5">
    <location>
        <begin position="383"/>
        <end position="404"/>
    </location>
</feature>
<keyword evidence="3 5" id="KW-1133">Transmembrane helix</keyword>
<dbReference type="PROSITE" id="PS50850">
    <property type="entry name" value="MFS"/>
    <property type="match status" value="1"/>
</dbReference>
<evidence type="ECO:0000256" key="3">
    <source>
        <dbReference type="ARBA" id="ARBA00022989"/>
    </source>
</evidence>
<feature type="transmembrane region" description="Helical" evidence="5">
    <location>
        <begin position="215"/>
        <end position="242"/>
    </location>
</feature>
<sequence>MESTIKSISATVDLSTPENNADKDEFTLDSILIRIGQFGKFQLFIFILICIPMMFNAIFSVTYVFTASTVTYRCNITECDTANSRYDEYWTSFSIPNKTNSLDQCKRYASRLQENTTTGMPKVYGIHDRDAMYYDDGATYGDTCKADNFDQNQIEICSSDNLIFRDNEVTISNDFDIFCSDEWKLSLVGTLNNIGQFIGIPLGGFISDRYGRVTALALGGFVAAFLGIIRSFATSYTFFVIFEFLDSMASSPLYSICFIVGIELVGPKRRVIACSLITIFYAIGEMLLALGAKYYPNWRILLRIMYVPALSLVVYFWILPESVRWLLSQSREDEAKNILKRAARVNKRKLSDHSLDKLVLANREKLQNVSEGKFPIKQAFSKLFWRIANCSFCWIVNVLVYYGLSLNAVLLDGNKYNNFIYIALVEIPGFLLPLLIMDRFGRRYSLFGCMFISGLCCLATIFMPPDSNTLQLCLFLIGKLTITASFQVLYFFTSEIFPTNLRNSLLSFCSMMGRFGSMLAPQTPLLAKYYENAPAILFATTAIISAFLTLLFPETTNLILPTTMKEANNIGSSKEKKSSNNATSLS</sequence>
<evidence type="ECO:0000313" key="7">
    <source>
        <dbReference type="EMBL" id="KNC29064.1"/>
    </source>
</evidence>
<feature type="transmembrane region" description="Helical" evidence="5">
    <location>
        <begin position="444"/>
        <end position="463"/>
    </location>
</feature>
<comment type="subcellular location">
    <subcellularLocation>
        <location evidence="1">Membrane</location>
        <topology evidence="1">Multi-pass membrane protein</topology>
    </subcellularLocation>
</comment>
<evidence type="ECO:0000256" key="5">
    <source>
        <dbReference type="SAM" id="Phobius"/>
    </source>
</evidence>
<feature type="domain" description="Major facilitator superfamily (MFS) profile" evidence="6">
    <location>
        <begin position="146"/>
        <end position="557"/>
    </location>
</feature>
<dbReference type="AlphaFoldDB" id="A0A0L0CC92"/>
<dbReference type="Gene3D" id="1.20.1250.20">
    <property type="entry name" value="MFS general substrate transporter like domains"/>
    <property type="match status" value="1"/>
</dbReference>
<gene>
    <name evidence="7" type="ORF">FF38_00702</name>
</gene>
<feature type="transmembrane region" description="Helical" evidence="5">
    <location>
        <begin position="272"/>
        <end position="294"/>
    </location>
</feature>
<evidence type="ECO:0000256" key="4">
    <source>
        <dbReference type="ARBA" id="ARBA00023136"/>
    </source>
</evidence>
<organism evidence="7 8">
    <name type="scientific">Lucilia cuprina</name>
    <name type="common">Green bottle fly</name>
    <name type="synonym">Australian sheep blowfly</name>
    <dbReference type="NCBI Taxonomy" id="7375"/>
    <lineage>
        <taxon>Eukaryota</taxon>
        <taxon>Metazoa</taxon>
        <taxon>Ecdysozoa</taxon>
        <taxon>Arthropoda</taxon>
        <taxon>Hexapoda</taxon>
        <taxon>Insecta</taxon>
        <taxon>Pterygota</taxon>
        <taxon>Neoptera</taxon>
        <taxon>Endopterygota</taxon>
        <taxon>Diptera</taxon>
        <taxon>Brachycera</taxon>
        <taxon>Muscomorpha</taxon>
        <taxon>Oestroidea</taxon>
        <taxon>Calliphoridae</taxon>
        <taxon>Luciliinae</taxon>
        <taxon>Lucilia</taxon>
    </lineage>
</organism>
<accession>A0A0L0CC92</accession>
<evidence type="ECO:0000313" key="8">
    <source>
        <dbReference type="Proteomes" id="UP000037069"/>
    </source>
</evidence>
<dbReference type="CDD" id="cd17317">
    <property type="entry name" value="MFS_SLC22"/>
    <property type="match status" value="1"/>
</dbReference>
<name>A0A0L0CC92_LUCCU</name>
<dbReference type="STRING" id="7375.A0A0L0CC92"/>
<dbReference type="SUPFAM" id="SSF103473">
    <property type="entry name" value="MFS general substrate transporter"/>
    <property type="match status" value="1"/>
</dbReference>
<feature type="transmembrane region" description="Helical" evidence="5">
    <location>
        <begin position="419"/>
        <end position="437"/>
    </location>
</feature>
<dbReference type="OrthoDB" id="2261376at2759"/>
<dbReference type="GO" id="GO:0022857">
    <property type="term" value="F:transmembrane transporter activity"/>
    <property type="evidence" value="ECO:0007669"/>
    <property type="project" value="InterPro"/>
</dbReference>
<feature type="transmembrane region" description="Helical" evidence="5">
    <location>
        <begin position="504"/>
        <end position="521"/>
    </location>
</feature>
<evidence type="ECO:0000256" key="1">
    <source>
        <dbReference type="ARBA" id="ARBA00004141"/>
    </source>
</evidence>
<dbReference type="EMBL" id="JRES01000704">
    <property type="protein sequence ID" value="KNC29064.1"/>
    <property type="molecule type" value="Genomic_DNA"/>
</dbReference>
<evidence type="ECO:0000259" key="6">
    <source>
        <dbReference type="PROSITE" id="PS50850"/>
    </source>
</evidence>
<dbReference type="OMA" id="AFKNFKW"/>